<gene>
    <name evidence="1" type="ORF">UFOPK2579_02402</name>
</gene>
<protein>
    <submittedName>
        <fullName evidence="1">Unannotated protein</fullName>
    </submittedName>
</protein>
<name>A0A6J6RZH1_9ZZZZ</name>
<sequence>MSAATYRQRLRTNAAMALTEHATVTDLIADVLAITRHGTRPGIYDHADAHELVDLATALLATRTPETITDTTAPTGPVIT</sequence>
<reference evidence="1" key="1">
    <citation type="submission" date="2020-05" db="EMBL/GenBank/DDBJ databases">
        <authorList>
            <person name="Chiriac C."/>
            <person name="Salcher M."/>
            <person name="Ghai R."/>
            <person name="Kavagutti S V."/>
        </authorList>
    </citation>
    <scope>NUCLEOTIDE SEQUENCE</scope>
</reference>
<dbReference type="AlphaFoldDB" id="A0A6J6RZH1"/>
<evidence type="ECO:0000313" key="1">
    <source>
        <dbReference type="EMBL" id="CAB4727913.1"/>
    </source>
</evidence>
<accession>A0A6J6RZH1</accession>
<organism evidence="1">
    <name type="scientific">freshwater metagenome</name>
    <dbReference type="NCBI Taxonomy" id="449393"/>
    <lineage>
        <taxon>unclassified sequences</taxon>
        <taxon>metagenomes</taxon>
        <taxon>ecological metagenomes</taxon>
    </lineage>
</organism>
<dbReference type="EMBL" id="CAEZXR010000352">
    <property type="protein sequence ID" value="CAB4727913.1"/>
    <property type="molecule type" value="Genomic_DNA"/>
</dbReference>
<proteinExistence type="predicted"/>